<dbReference type="PANTHER" id="PTHR30482:SF10">
    <property type="entry name" value="HIGH-AFFINITY BRANCHED-CHAIN AMINO ACID TRANSPORT PROTEIN BRAE"/>
    <property type="match status" value="1"/>
</dbReference>
<dbReference type="OrthoDB" id="9789927at2"/>
<dbReference type="CDD" id="cd06581">
    <property type="entry name" value="TM_PBP1_LivM_like"/>
    <property type="match status" value="1"/>
</dbReference>
<comment type="subcellular location">
    <subcellularLocation>
        <location evidence="1">Cell membrane</location>
        <topology evidence="1">Multi-pass membrane protein</topology>
    </subcellularLocation>
</comment>
<evidence type="ECO:0000256" key="3">
    <source>
        <dbReference type="ARBA" id="ARBA00022692"/>
    </source>
</evidence>
<feature type="transmembrane region" description="Helical" evidence="6">
    <location>
        <begin position="162"/>
        <end position="180"/>
    </location>
</feature>
<comment type="caution">
    <text evidence="7">The sequence shown here is derived from an EMBL/GenBank/DDBJ whole genome shotgun (WGS) entry which is preliminary data.</text>
</comment>
<dbReference type="GO" id="GO:0015658">
    <property type="term" value="F:branched-chain amino acid transmembrane transporter activity"/>
    <property type="evidence" value="ECO:0007669"/>
    <property type="project" value="InterPro"/>
</dbReference>
<evidence type="ECO:0000256" key="4">
    <source>
        <dbReference type="ARBA" id="ARBA00022989"/>
    </source>
</evidence>
<evidence type="ECO:0000256" key="1">
    <source>
        <dbReference type="ARBA" id="ARBA00004651"/>
    </source>
</evidence>
<dbReference type="PANTHER" id="PTHR30482">
    <property type="entry name" value="HIGH-AFFINITY BRANCHED-CHAIN AMINO ACID TRANSPORT SYSTEM PERMEASE"/>
    <property type="match status" value="1"/>
</dbReference>
<accession>A0A6L3VAE5</accession>
<organism evidence="7 8">
    <name type="scientific">Cytobacillus depressus</name>
    <dbReference type="NCBI Taxonomy" id="1602942"/>
    <lineage>
        <taxon>Bacteria</taxon>
        <taxon>Bacillati</taxon>
        <taxon>Bacillota</taxon>
        <taxon>Bacilli</taxon>
        <taxon>Bacillales</taxon>
        <taxon>Bacillaceae</taxon>
        <taxon>Cytobacillus</taxon>
    </lineage>
</organism>
<dbReference type="Pfam" id="PF02653">
    <property type="entry name" value="BPD_transp_2"/>
    <property type="match status" value="1"/>
</dbReference>
<dbReference type="AlphaFoldDB" id="A0A6L3VAE5"/>
<keyword evidence="2" id="KW-1003">Cell membrane</keyword>
<keyword evidence="3 6" id="KW-0812">Transmembrane</keyword>
<protein>
    <submittedName>
        <fullName evidence="7">Branched-chain amino acid ABC transporter permease</fullName>
    </submittedName>
</protein>
<name>A0A6L3VAE5_9BACI</name>
<evidence type="ECO:0000256" key="5">
    <source>
        <dbReference type="ARBA" id="ARBA00023136"/>
    </source>
</evidence>
<dbReference type="Proteomes" id="UP000481030">
    <property type="component" value="Unassembled WGS sequence"/>
</dbReference>
<feature type="transmembrane region" description="Helical" evidence="6">
    <location>
        <begin position="7"/>
        <end position="24"/>
    </location>
</feature>
<keyword evidence="8" id="KW-1185">Reference proteome</keyword>
<evidence type="ECO:0000313" key="8">
    <source>
        <dbReference type="Proteomes" id="UP000481030"/>
    </source>
</evidence>
<evidence type="ECO:0000313" key="7">
    <source>
        <dbReference type="EMBL" id="KAB2338580.1"/>
    </source>
</evidence>
<feature type="transmembrane region" description="Helical" evidence="6">
    <location>
        <begin position="83"/>
        <end position="105"/>
    </location>
</feature>
<keyword evidence="4 6" id="KW-1133">Transmembrane helix</keyword>
<feature type="transmembrane region" description="Helical" evidence="6">
    <location>
        <begin position="284"/>
        <end position="306"/>
    </location>
</feature>
<evidence type="ECO:0000256" key="6">
    <source>
        <dbReference type="SAM" id="Phobius"/>
    </source>
</evidence>
<sequence>MATFFNQRNVVMGLMVLAILFPFITQNNYYIYVITLAFIWIIAVYGLNLIAGYTGYLSFAHAGFFAIGAYAMGLLSVKAGIGFWPAFLLAPMITTAIGFLLGIIALRTKEHFFAIYTLCVGYIIYLVIDKWDRLTEGPRGLMGIPSPANIGPISFSTPVSQYYFVLFFLLLTIFVMFRIINSLTGRTFLAVRNSEILAQTIGVSTIRTKLVSFVLSTFFAGLAGALYACFLRFLGPQISSTAIMFDLLAYLIVGGIGTLSGPIIGTLLIVFITQKLQFLQEYRMLLFGPILTLIIIFSPRGIAGFFGNWKSIRKEKRMILQKNKKAA</sequence>
<dbReference type="GO" id="GO:0005886">
    <property type="term" value="C:plasma membrane"/>
    <property type="evidence" value="ECO:0007669"/>
    <property type="project" value="UniProtKB-SubCell"/>
</dbReference>
<feature type="transmembrane region" description="Helical" evidence="6">
    <location>
        <begin position="112"/>
        <end position="128"/>
    </location>
</feature>
<feature type="transmembrane region" description="Helical" evidence="6">
    <location>
        <begin position="30"/>
        <end position="50"/>
    </location>
</feature>
<evidence type="ECO:0000256" key="2">
    <source>
        <dbReference type="ARBA" id="ARBA00022475"/>
    </source>
</evidence>
<dbReference type="EMBL" id="WBOS01000001">
    <property type="protein sequence ID" value="KAB2338580.1"/>
    <property type="molecule type" value="Genomic_DNA"/>
</dbReference>
<feature type="transmembrane region" description="Helical" evidence="6">
    <location>
        <begin position="57"/>
        <end position="77"/>
    </location>
</feature>
<keyword evidence="5 6" id="KW-0472">Membrane</keyword>
<gene>
    <name evidence="7" type="ORF">F7731_03220</name>
</gene>
<dbReference type="RefSeq" id="WP_151533318.1">
    <property type="nucleotide sequence ID" value="NZ_WBOS01000001.1"/>
</dbReference>
<proteinExistence type="predicted"/>
<dbReference type="InterPro" id="IPR001851">
    <property type="entry name" value="ABC_transp_permease"/>
</dbReference>
<feature type="transmembrane region" description="Helical" evidence="6">
    <location>
        <begin position="210"/>
        <end position="235"/>
    </location>
</feature>
<dbReference type="InterPro" id="IPR043428">
    <property type="entry name" value="LivM-like"/>
</dbReference>
<reference evidence="7 8" key="1">
    <citation type="journal article" date="2016" name="Antonie Van Leeuwenhoek">
        <title>Bacillus depressus sp. nov., isolated from soil of a sunflower field.</title>
        <authorList>
            <person name="Wei X."/>
            <person name="Xin D."/>
            <person name="Xin Y."/>
            <person name="Zhang H."/>
            <person name="Wang T."/>
            <person name="Zhang J."/>
        </authorList>
    </citation>
    <scope>NUCLEOTIDE SEQUENCE [LARGE SCALE GENOMIC DNA]</scope>
    <source>
        <strain evidence="7 8">BZ1</strain>
    </source>
</reference>
<feature type="transmembrane region" description="Helical" evidence="6">
    <location>
        <begin position="247"/>
        <end position="272"/>
    </location>
</feature>